<evidence type="ECO:0000256" key="6">
    <source>
        <dbReference type="ARBA" id="ARBA00022741"/>
    </source>
</evidence>
<keyword evidence="5" id="KW-0677">Repeat</keyword>
<dbReference type="CDD" id="cd18604">
    <property type="entry name" value="ABC_6TM_VMR1_D2_like"/>
    <property type="match status" value="1"/>
</dbReference>
<gene>
    <name evidence="12" type="ORF">PENNAL_c0012G05753</name>
</gene>
<evidence type="ECO:0000256" key="2">
    <source>
        <dbReference type="ARBA" id="ARBA00009726"/>
    </source>
</evidence>
<dbReference type="AlphaFoldDB" id="A0A1V6YSM7"/>
<dbReference type="GO" id="GO:0005524">
    <property type="term" value="F:ATP binding"/>
    <property type="evidence" value="ECO:0007669"/>
    <property type="project" value="UniProtKB-KW"/>
</dbReference>
<keyword evidence="13" id="KW-1185">Reference proteome</keyword>
<comment type="subcellular location">
    <subcellularLocation>
        <location evidence="1">Membrane</location>
        <topology evidence="1">Multi-pass membrane protein</topology>
    </subcellularLocation>
</comment>
<organism evidence="12 13">
    <name type="scientific">Penicillium nalgiovense</name>
    <dbReference type="NCBI Taxonomy" id="60175"/>
    <lineage>
        <taxon>Eukaryota</taxon>
        <taxon>Fungi</taxon>
        <taxon>Dikarya</taxon>
        <taxon>Ascomycota</taxon>
        <taxon>Pezizomycotina</taxon>
        <taxon>Eurotiomycetes</taxon>
        <taxon>Eurotiomycetidae</taxon>
        <taxon>Eurotiales</taxon>
        <taxon>Aspergillaceae</taxon>
        <taxon>Penicillium</taxon>
    </lineage>
</organism>
<evidence type="ECO:0000256" key="9">
    <source>
        <dbReference type="ARBA" id="ARBA00023136"/>
    </source>
</evidence>
<dbReference type="SUPFAM" id="SSF90123">
    <property type="entry name" value="ABC transporter transmembrane region"/>
    <property type="match status" value="1"/>
</dbReference>
<evidence type="ECO:0000256" key="1">
    <source>
        <dbReference type="ARBA" id="ARBA00004141"/>
    </source>
</evidence>
<dbReference type="InterPro" id="IPR011527">
    <property type="entry name" value="ABC1_TM_dom"/>
</dbReference>
<dbReference type="GO" id="GO:0016020">
    <property type="term" value="C:membrane"/>
    <property type="evidence" value="ECO:0007669"/>
    <property type="project" value="UniProtKB-SubCell"/>
</dbReference>
<dbReference type="Pfam" id="PF00664">
    <property type="entry name" value="ABC_membrane"/>
    <property type="match status" value="1"/>
</dbReference>
<proteinExistence type="inferred from homology"/>
<feature type="transmembrane region" description="Helical" evidence="10">
    <location>
        <begin position="190"/>
        <end position="210"/>
    </location>
</feature>
<comment type="caution">
    <text evidence="12">The sequence shown here is derived from an EMBL/GenBank/DDBJ whole genome shotgun (WGS) entry which is preliminary data.</text>
</comment>
<evidence type="ECO:0000256" key="7">
    <source>
        <dbReference type="ARBA" id="ARBA00022840"/>
    </source>
</evidence>
<sequence length="333" mass="37413">MPGRNVNAQAPDCSPSQFVEDEKRQEGSMQWMVWKAYFTTGAAFSPGSGHGHRLTLRLQAWWLHIWSDHGKVTYCDTTGSTACLDNSLLFYLGVYVGLGAFACLIGTARSYLALKTSLFVAKSLFRGLLHTILHTPLRWLDVVPPGRIMNRFIVDNMVVDSLLGDDIQSTLANAFDMALAILAGSLVSPWLMLPATILCIICVIYGRLYLNTAREIRRLESVLKSSIFEQARSALSSLWTIRAEEKTAVYVSKVTEDIDKYARAYWQLWLVNCWLAFRMDFLGSTVVDFDRILVLSGGRVAEFGNPQELMQRPAGVFRAMMMEHDGEELTPPR</sequence>
<feature type="domain" description="ABC transmembrane type-1" evidence="11">
    <location>
        <begin position="77"/>
        <end position="287"/>
    </location>
</feature>
<dbReference type="STRING" id="60175.A0A1V6YSM7"/>
<dbReference type="EMBL" id="MOOB01000012">
    <property type="protein sequence ID" value="OQE90314.1"/>
    <property type="molecule type" value="Genomic_DNA"/>
</dbReference>
<evidence type="ECO:0000256" key="3">
    <source>
        <dbReference type="ARBA" id="ARBA00022448"/>
    </source>
</evidence>
<evidence type="ECO:0000313" key="13">
    <source>
        <dbReference type="Proteomes" id="UP000191691"/>
    </source>
</evidence>
<keyword evidence="4 10" id="KW-0812">Transmembrane</keyword>
<keyword evidence="8 10" id="KW-1133">Transmembrane helix</keyword>
<evidence type="ECO:0000256" key="4">
    <source>
        <dbReference type="ARBA" id="ARBA00022692"/>
    </source>
</evidence>
<accession>A0A1V6YSM7</accession>
<comment type="similarity">
    <text evidence="2">Belongs to the ABC transporter superfamily. ABCC family. Conjugate transporter (TC 3.A.1.208) subfamily.</text>
</comment>
<reference evidence="13" key="1">
    <citation type="journal article" date="2017" name="Nat. Microbiol.">
        <title>Global analysis of biosynthetic gene clusters reveals vast potential of secondary metabolite production in Penicillium species.</title>
        <authorList>
            <person name="Nielsen J.C."/>
            <person name="Grijseels S."/>
            <person name="Prigent S."/>
            <person name="Ji B."/>
            <person name="Dainat J."/>
            <person name="Nielsen K.F."/>
            <person name="Frisvad J.C."/>
            <person name="Workman M."/>
            <person name="Nielsen J."/>
        </authorList>
    </citation>
    <scope>NUCLEOTIDE SEQUENCE [LARGE SCALE GENOMIC DNA]</scope>
    <source>
        <strain evidence="13">IBT 13039</strain>
    </source>
</reference>
<dbReference type="Proteomes" id="UP000191691">
    <property type="component" value="Unassembled WGS sequence"/>
</dbReference>
<evidence type="ECO:0000256" key="10">
    <source>
        <dbReference type="SAM" id="Phobius"/>
    </source>
</evidence>
<evidence type="ECO:0000256" key="8">
    <source>
        <dbReference type="ARBA" id="ARBA00022989"/>
    </source>
</evidence>
<dbReference type="InterPro" id="IPR050173">
    <property type="entry name" value="ABC_transporter_C-like"/>
</dbReference>
<dbReference type="GO" id="GO:0140359">
    <property type="term" value="F:ABC-type transporter activity"/>
    <property type="evidence" value="ECO:0007669"/>
    <property type="project" value="InterPro"/>
</dbReference>
<name>A0A1V6YSM7_PENNA</name>
<dbReference type="PANTHER" id="PTHR24223">
    <property type="entry name" value="ATP-BINDING CASSETTE SUB-FAMILY C"/>
    <property type="match status" value="1"/>
</dbReference>
<dbReference type="Gene3D" id="1.20.1560.10">
    <property type="entry name" value="ABC transporter type 1, transmembrane domain"/>
    <property type="match status" value="1"/>
</dbReference>
<dbReference type="PROSITE" id="PS50929">
    <property type="entry name" value="ABC_TM1F"/>
    <property type="match status" value="1"/>
</dbReference>
<evidence type="ECO:0000259" key="11">
    <source>
        <dbReference type="PROSITE" id="PS50929"/>
    </source>
</evidence>
<dbReference type="InterPro" id="IPR036640">
    <property type="entry name" value="ABC1_TM_sf"/>
</dbReference>
<protein>
    <recommendedName>
        <fullName evidence="11">ABC transmembrane type-1 domain-containing protein</fullName>
    </recommendedName>
</protein>
<keyword evidence="6" id="KW-0547">Nucleotide-binding</keyword>
<evidence type="ECO:0000313" key="12">
    <source>
        <dbReference type="EMBL" id="OQE90314.1"/>
    </source>
</evidence>
<dbReference type="PANTHER" id="PTHR24223:SF456">
    <property type="entry name" value="MULTIDRUG RESISTANCE-ASSOCIATED PROTEIN LETHAL(2)03659"/>
    <property type="match status" value="1"/>
</dbReference>
<feature type="transmembrane region" description="Helical" evidence="10">
    <location>
        <begin position="88"/>
        <end position="108"/>
    </location>
</feature>
<keyword evidence="3" id="KW-0813">Transport</keyword>
<keyword evidence="9 10" id="KW-0472">Membrane</keyword>
<evidence type="ECO:0000256" key="5">
    <source>
        <dbReference type="ARBA" id="ARBA00022737"/>
    </source>
</evidence>
<dbReference type="FunFam" id="1.20.1560.10:FF:000013">
    <property type="entry name" value="ABC transporter C family member 2"/>
    <property type="match status" value="1"/>
</dbReference>
<dbReference type="GO" id="GO:0005737">
    <property type="term" value="C:cytoplasm"/>
    <property type="evidence" value="ECO:0007669"/>
    <property type="project" value="UniProtKB-ARBA"/>
</dbReference>
<keyword evidence="7" id="KW-0067">ATP-binding</keyword>